<dbReference type="AlphaFoldDB" id="A0A9D9HLN5"/>
<organism evidence="1 2">
    <name type="scientific">Candidatus Cryptobacteroides intestinigallinarum</name>
    <dbReference type="NCBI Taxonomy" id="2840767"/>
    <lineage>
        <taxon>Bacteria</taxon>
        <taxon>Pseudomonadati</taxon>
        <taxon>Bacteroidota</taxon>
        <taxon>Bacteroidia</taxon>
        <taxon>Bacteroidales</taxon>
        <taxon>Candidatus Cryptobacteroides</taxon>
    </lineage>
</organism>
<name>A0A9D9HLN5_9BACT</name>
<evidence type="ECO:0000313" key="1">
    <source>
        <dbReference type="EMBL" id="MBO8456101.1"/>
    </source>
</evidence>
<reference evidence="1" key="2">
    <citation type="journal article" date="2021" name="PeerJ">
        <title>Extensive microbial diversity within the chicken gut microbiome revealed by metagenomics and culture.</title>
        <authorList>
            <person name="Gilroy R."/>
            <person name="Ravi A."/>
            <person name="Getino M."/>
            <person name="Pursley I."/>
            <person name="Horton D.L."/>
            <person name="Alikhan N.F."/>
            <person name="Baker D."/>
            <person name="Gharbi K."/>
            <person name="Hall N."/>
            <person name="Watson M."/>
            <person name="Adriaenssens E.M."/>
            <person name="Foster-Nyarko E."/>
            <person name="Jarju S."/>
            <person name="Secka A."/>
            <person name="Antonio M."/>
            <person name="Oren A."/>
            <person name="Chaudhuri R.R."/>
            <person name="La Ragione R."/>
            <person name="Hildebrand F."/>
            <person name="Pallen M.J."/>
        </authorList>
    </citation>
    <scope>NUCLEOTIDE SEQUENCE</scope>
    <source>
        <strain evidence="1">B1-3475</strain>
    </source>
</reference>
<reference evidence="1" key="1">
    <citation type="submission" date="2020-10" db="EMBL/GenBank/DDBJ databases">
        <authorList>
            <person name="Gilroy R."/>
        </authorList>
    </citation>
    <scope>NUCLEOTIDE SEQUENCE</scope>
    <source>
        <strain evidence="1">B1-3475</strain>
    </source>
</reference>
<dbReference type="EMBL" id="JADIMK010000073">
    <property type="protein sequence ID" value="MBO8456101.1"/>
    <property type="molecule type" value="Genomic_DNA"/>
</dbReference>
<gene>
    <name evidence="1" type="ORF">IAC08_06835</name>
</gene>
<feature type="non-terminal residue" evidence="1">
    <location>
        <position position="1"/>
    </location>
</feature>
<dbReference type="Proteomes" id="UP000823617">
    <property type="component" value="Unassembled WGS sequence"/>
</dbReference>
<proteinExistence type="predicted"/>
<evidence type="ECO:0000313" key="2">
    <source>
        <dbReference type="Proteomes" id="UP000823617"/>
    </source>
</evidence>
<sequence length="410" mass="46279">PRFTVSLTMHIDGRVLEDAVNDVIVLFPHMKVRLKKDSSGFMYVRNDSRIPVSCCTGKEVTLSDPTLNGYLFCVSYSGKTVFLDVHSALLDEKGLASFAKAIVFRYIQLSGYPVENDGSVCALPEGQQHVSMEDPFERIEDIPAARPVWYMDAKAFHDVEAGGGGCDFRNRSSEPVFDAVQIRIPLQKLRSFVKEYAGLPEILISSVVSQALYEQYCGKMEKGEYMVASISVNLRRYFPTVSLKPFSTSVSLAYNRRLGEYPFNTILMSQKKLLEAQLKTDALAYNAQRRIADFEKVQACTDFASRCTAASGIISDKAAQSTYMLRNAGNIGMPETMMRYVTEFYPMYTPSVHPLSFSSIIFRNEVILTVSLMHGYLPDLCRRIVSLMNDNDIYAYISDRFSFIPVRYRL</sequence>
<comment type="caution">
    <text evidence="1">The sequence shown here is derived from an EMBL/GenBank/DDBJ whole genome shotgun (WGS) entry which is preliminary data.</text>
</comment>
<protein>
    <submittedName>
        <fullName evidence="1">Uncharacterized protein</fullName>
    </submittedName>
</protein>
<accession>A0A9D9HLN5</accession>